<dbReference type="SMART" id="SM01340">
    <property type="entry name" value="DNA_mis_repair"/>
    <property type="match status" value="1"/>
</dbReference>
<dbReference type="InterPro" id="IPR014762">
    <property type="entry name" value="DNA_mismatch_repair_CS"/>
</dbReference>
<evidence type="ECO:0000256" key="4">
    <source>
        <dbReference type="ARBA" id="ARBA00023204"/>
    </source>
</evidence>
<dbReference type="AlphaFoldDB" id="A0A831RHS5"/>
<dbReference type="InterPro" id="IPR037198">
    <property type="entry name" value="MutL_C_sf"/>
</dbReference>
<evidence type="ECO:0000256" key="6">
    <source>
        <dbReference type="SAM" id="Coils"/>
    </source>
</evidence>
<evidence type="ECO:0000259" key="7">
    <source>
        <dbReference type="SMART" id="SM00853"/>
    </source>
</evidence>
<dbReference type="InterPro" id="IPR042121">
    <property type="entry name" value="MutL_C_regsub"/>
</dbReference>
<name>A0A831RHS5_9GAMM</name>
<reference evidence="9" key="1">
    <citation type="journal article" date="2020" name="mSystems">
        <title>Genome- and Community-Level Interaction Insights into Carbon Utilization and Element Cycling Functions of Hydrothermarchaeota in Hydrothermal Sediment.</title>
        <authorList>
            <person name="Zhou Z."/>
            <person name="Liu Y."/>
            <person name="Xu W."/>
            <person name="Pan J."/>
            <person name="Luo Z.H."/>
            <person name="Li M."/>
        </authorList>
    </citation>
    <scope>NUCLEOTIDE SEQUENCE [LARGE SCALE GENOMIC DNA]</scope>
    <source>
        <strain evidence="9">HyVt-443</strain>
    </source>
</reference>
<dbReference type="PROSITE" id="PS00058">
    <property type="entry name" value="DNA_MISMATCH_REPAIR_1"/>
    <property type="match status" value="1"/>
</dbReference>
<dbReference type="GO" id="GO:0004519">
    <property type="term" value="F:endonuclease activity"/>
    <property type="evidence" value="ECO:0007669"/>
    <property type="project" value="UniProtKB-KW"/>
</dbReference>
<keyword evidence="9" id="KW-0378">Hydrolase</keyword>
<dbReference type="SUPFAM" id="SSF54211">
    <property type="entry name" value="Ribosomal protein S5 domain 2-like"/>
    <property type="match status" value="1"/>
</dbReference>
<dbReference type="EMBL" id="DRKP01000045">
    <property type="protein sequence ID" value="HEB95487.1"/>
    <property type="molecule type" value="Genomic_DNA"/>
</dbReference>
<dbReference type="InterPro" id="IPR014721">
    <property type="entry name" value="Ribsml_uS5_D2-typ_fold_subgr"/>
</dbReference>
<comment type="caution">
    <text evidence="9">The sequence shown here is derived from an EMBL/GenBank/DDBJ whole genome shotgun (WGS) entry which is preliminary data.</text>
</comment>
<feature type="domain" description="DNA mismatch repair protein S5" evidence="8">
    <location>
        <begin position="210"/>
        <end position="328"/>
    </location>
</feature>
<dbReference type="Gene3D" id="3.30.565.10">
    <property type="entry name" value="Histidine kinase-like ATPase, C-terminal domain"/>
    <property type="match status" value="1"/>
</dbReference>
<feature type="coiled-coil region" evidence="6">
    <location>
        <begin position="465"/>
        <end position="495"/>
    </location>
</feature>
<dbReference type="FunFam" id="3.30.230.10:FF:000013">
    <property type="entry name" value="DNA mismatch repair endonuclease MutL"/>
    <property type="match status" value="1"/>
</dbReference>
<dbReference type="CDD" id="cd16926">
    <property type="entry name" value="HATPase_MutL-MLH-PMS-like"/>
    <property type="match status" value="1"/>
</dbReference>
<keyword evidence="3 5" id="KW-0227">DNA damage</keyword>
<dbReference type="SMART" id="SM00853">
    <property type="entry name" value="MutL_C"/>
    <property type="match status" value="1"/>
</dbReference>
<keyword evidence="4 5" id="KW-0234">DNA repair</keyword>
<dbReference type="SUPFAM" id="SSF55874">
    <property type="entry name" value="ATPase domain of HSP90 chaperone/DNA topoisomerase II/histidine kinase"/>
    <property type="match status" value="1"/>
</dbReference>
<dbReference type="InterPro" id="IPR036890">
    <property type="entry name" value="HATPase_C_sf"/>
</dbReference>
<dbReference type="InterPro" id="IPR002099">
    <property type="entry name" value="MutL/Mlh/PMS"/>
</dbReference>
<dbReference type="PANTHER" id="PTHR10073:SF12">
    <property type="entry name" value="DNA MISMATCH REPAIR PROTEIN MLH1"/>
    <property type="match status" value="1"/>
</dbReference>
<dbReference type="GO" id="GO:0030983">
    <property type="term" value="F:mismatched DNA binding"/>
    <property type="evidence" value="ECO:0007669"/>
    <property type="project" value="InterPro"/>
</dbReference>
<dbReference type="GO" id="GO:0140664">
    <property type="term" value="F:ATP-dependent DNA damage sensor activity"/>
    <property type="evidence" value="ECO:0007669"/>
    <property type="project" value="InterPro"/>
</dbReference>
<dbReference type="GO" id="GO:0005524">
    <property type="term" value="F:ATP binding"/>
    <property type="evidence" value="ECO:0007669"/>
    <property type="project" value="InterPro"/>
</dbReference>
<dbReference type="FunFam" id="3.30.565.10:FF:000003">
    <property type="entry name" value="DNA mismatch repair endonuclease MutL"/>
    <property type="match status" value="1"/>
</dbReference>
<dbReference type="GO" id="GO:0006298">
    <property type="term" value="P:mismatch repair"/>
    <property type="evidence" value="ECO:0007669"/>
    <property type="project" value="UniProtKB-UniRule"/>
</dbReference>
<comment type="similarity">
    <text evidence="1 5">Belongs to the DNA mismatch repair MutL/HexB family.</text>
</comment>
<evidence type="ECO:0000313" key="9">
    <source>
        <dbReference type="EMBL" id="HEB95487.1"/>
    </source>
</evidence>
<dbReference type="Proteomes" id="UP000886251">
    <property type="component" value="Unassembled WGS sequence"/>
</dbReference>
<dbReference type="NCBIfam" id="TIGR00585">
    <property type="entry name" value="mutl"/>
    <property type="match status" value="1"/>
</dbReference>
<keyword evidence="9" id="KW-0540">Nuclease</keyword>
<dbReference type="PANTHER" id="PTHR10073">
    <property type="entry name" value="DNA MISMATCH REPAIR PROTEIN MLH, PMS, MUTL"/>
    <property type="match status" value="1"/>
</dbReference>
<dbReference type="Pfam" id="PF01119">
    <property type="entry name" value="DNA_mis_repair"/>
    <property type="match status" value="1"/>
</dbReference>
<comment type="function">
    <text evidence="5">This protein is involved in the repair of mismatches in DNA. It is required for dam-dependent methyl-directed DNA mismatch repair. May act as a 'molecular matchmaker', a protein that promotes the formation of a stable complex between two or more DNA-binding proteins in an ATP-dependent manner without itself being part of a final effector complex.</text>
</comment>
<dbReference type="InterPro" id="IPR020568">
    <property type="entry name" value="Ribosomal_Su5_D2-typ_SF"/>
</dbReference>
<evidence type="ECO:0000256" key="5">
    <source>
        <dbReference type="HAMAP-Rule" id="MF_00149"/>
    </source>
</evidence>
<dbReference type="GO" id="GO:0032300">
    <property type="term" value="C:mismatch repair complex"/>
    <property type="evidence" value="ECO:0007669"/>
    <property type="project" value="InterPro"/>
</dbReference>
<dbReference type="Pfam" id="PF13589">
    <property type="entry name" value="HATPase_c_3"/>
    <property type="match status" value="1"/>
</dbReference>
<keyword evidence="6" id="KW-0175">Coiled coil</keyword>
<dbReference type="InterPro" id="IPR013507">
    <property type="entry name" value="DNA_mismatch_S5_2-like"/>
</dbReference>
<dbReference type="InterPro" id="IPR042120">
    <property type="entry name" value="MutL_C_dimsub"/>
</dbReference>
<accession>A0A831RHS5</accession>
<keyword evidence="9" id="KW-0255">Endonuclease</keyword>
<evidence type="ECO:0000256" key="3">
    <source>
        <dbReference type="ARBA" id="ARBA00022763"/>
    </source>
</evidence>
<dbReference type="Gene3D" id="3.30.1370.100">
    <property type="entry name" value="MutL, C-terminal domain, regulatory subdomain"/>
    <property type="match status" value="1"/>
</dbReference>
<evidence type="ECO:0000256" key="2">
    <source>
        <dbReference type="ARBA" id="ARBA00021975"/>
    </source>
</evidence>
<dbReference type="CDD" id="cd03482">
    <property type="entry name" value="MutL_Trans_MutL"/>
    <property type="match status" value="1"/>
</dbReference>
<evidence type="ECO:0000259" key="8">
    <source>
        <dbReference type="SMART" id="SM01340"/>
    </source>
</evidence>
<gene>
    <name evidence="5 9" type="primary">mutL</name>
    <name evidence="9" type="ORF">ENI96_03515</name>
</gene>
<dbReference type="Pfam" id="PF08676">
    <property type="entry name" value="MutL_C"/>
    <property type="match status" value="1"/>
</dbReference>
<dbReference type="InterPro" id="IPR014790">
    <property type="entry name" value="MutL_C"/>
</dbReference>
<dbReference type="Gene3D" id="3.30.1540.20">
    <property type="entry name" value="MutL, C-terminal domain, dimerisation subdomain"/>
    <property type="match status" value="1"/>
</dbReference>
<dbReference type="Gene3D" id="3.30.230.10">
    <property type="match status" value="1"/>
</dbReference>
<dbReference type="GO" id="GO:0016887">
    <property type="term" value="F:ATP hydrolysis activity"/>
    <property type="evidence" value="ECO:0007669"/>
    <property type="project" value="InterPro"/>
</dbReference>
<proteinExistence type="inferred from homology"/>
<feature type="domain" description="MutL C-terminal dimerisation" evidence="7">
    <location>
        <begin position="411"/>
        <end position="554"/>
    </location>
</feature>
<dbReference type="InterPro" id="IPR020667">
    <property type="entry name" value="DNA_mismatch_repair_MutL"/>
</dbReference>
<sequence length="598" mass="66444">MRIHQLPPQLVNQIAAGEVVERPASVIKELVENSLDAGARRIEIEVEQGGIRLMRVRDDGHGIHPDDMALALSRHATSKIADLEQLERVSSMGFRGEALPSIASVSRLSLRSRQAGADTGWELGEAAAGGEPVPAAGPVGTTVEVRDLFYNTPARRKFLRTEKTEFGHIEALVKRLALSRFEVAFELRHNRRELFSLRSADDRPGQERRLAALLGEPFLEQALFLEQEGMGLRLTGWVAHPTFSRSQADMQYFYVNGRSVRDKLVSHAVRQAYRDVLYHGRHPAYVLYLTLDPRLVDVNVHPTKHEVRFRDGRNVHDFLFRTLHRVLAETTPGEAVDRTTGEVLEPAEGVVAAAGNPPPAAATGGQQPFRFQARERAAAYRPSFDVQRPPPAPAAPDQAPDAAEIPPLGYALAQLKGVYILAENARGLVLVDMHAAHERITYERLKRQRLESGVGSQPLLVPVSVAVSRREAELAEEQRELLRQLGMEVDRLGDETLVVRAIPVLLRGGDAAGLLRDLLSDLVVHGRSGRIEAELDGVLATMACHGSVRANRRLTLEEMNALLREMERTERSDQCNHGRPTWVQLGMDELDRLFLRGR</sequence>
<dbReference type="HAMAP" id="MF_00149">
    <property type="entry name" value="DNA_mis_repair"/>
    <property type="match status" value="1"/>
</dbReference>
<organism evidence="9">
    <name type="scientific">Sedimenticola thiotaurini</name>
    <dbReference type="NCBI Taxonomy" id="1543721"/>
    <lineage>
        <taxon>Bacteria</taxon>
        <taxon>Pseudomonadati</taxon>
        <taxon>Pseudomonadota</taxon>
        <taxon>Gammaproteobacteria</taxon>
        <taxon>Chromatiales</taxon>
        <taxon>Sedimenticolaceae</taxon>
        <taxon>Sedimenticola</taxon>
    </lineage>
</organism>
<dbReference type="SUPFAM" id="SSF118116">
    <property type="entry name" value="DNA mismatch repair protein MutL"/>
    <property type="match status" value="1"/>
</dbReference>
<protein>
    <recommendedName>
        <fullName evidence="2 5">DNA mismatch repair protein MutL</fullName>
    </recommendedName>
</protein>
<evidence type="ECO:0000256" key="1">
    <source>
        <dbReference type="ARBA" id="ARBA00006082"/>
    </source>
</evidence>
<dbReference type="InterPro" id="IPR038973">
    <property type="entry name" value="MutL/Mlh/Pms-like"/>
</dbReference>